<dbReference type="InterPro" id="IPR001296">
    <property type="entry name" value="Glyco_trans_1"/>
</dbReference>
<gene>
    <name evidence="4" type="ORF">SAMN06296036_12922</name>
</gene>
<dbReference type="AlphaFoldDB" id="A0A1Y6CT72"/>
<evidence type="ECO:0000313" key="4">
    <source>
        <dbReference type="EMBL" id="SMF75395.1"/>
    </source>
</evidence>
<dbReference type="PANTHER" id="PTHR12526">
    <property type="entry name" value="GLYCOSYLTRANSFERASE"/>
    <property type="match status" value="1"/>
</dbReference>
<evidence type="ECO:0000313" key="5">
    <source>
        <dbReference type="Proteomes" id="UP000192907"/>
    </source>
</evidence>
<evidence type="ECO:0000259" key="3">
    <source>
        <dbReference type="Pfam" id="PF00534"/>
    </source>
</evidence>
<protein>
    <submittedName>
        <fullName evidence="4">Glycosyltransferase involved in cell wall bisynthesis</fullName>
    </submittedName>
</protein>
<dbReference type="Proteomes" id="UP000192907">
    <property type="component" value="Unassembled WGS sequence"/>
</dbReference>
<sequence length="410" mass="47089">MKTLYVLTNNFPFTFNKGECTFLEKEHKFLEESFDRVIYVPLHPFGEKAYDVCCDLRLSKLYQRPKLIAAVLGLFSGTVADFKKSVGAPYEYLKLYLNWSWQANVAELWTNEIISAEKGEQPFFYSWWFVGTTLGCARALKKMNHQSPIVTRAHGYDLYPEDYGLPDLPFRRQSIELVDFISPDSLAGSKYLISKFPEFRHKIGEHLLGIEQNIERYYDLRKGRFTICSCSSMIDLKRVDLIAESVVKVCKSNSETNFYWRHFGDGPDRYKVESILKKSTISNLEWELQGHVPSSEILEFYKSNDIDLFLHLSRTEGTPVALIEAIAHSIPVLSTSAGGCQEIVNNKNGKIIPINCSADRVASEISSLLSRPGYLQMRINAHRTWRTSYNAEINYRKFCSLILGLYRPSI</sequence>
<accession>A0A1Y6CT72</accession>
<evidence type="ECO:0000256" key="1">
    <source>
        <dbReference type="ARBA" id="ARBA00022676"/>
    </source>
</evidence>
<dbReference type="Gene3D" id="3.40.50.2000">
    <property type="entry name" value="Glycogen Phosphorylase B"/>
    <property type="match status" value="1"/>
</dbReference>
<keyword evidence="2 4" id="KW-0808">Transferase</keyword>
<keyword evidence="5" id="KW-1185">Reference proteome</keyword>
<dbReference type="GO" id="GO:0016757">
    <property type="term" value="F:glycosyltransferase activity"/>
    <property type="evidence" value="ECO:0007669"/>
    <property type="project" value="UniProtKB-KW"/>
</dbReference>
<reference evidence="5" key="1">
    <citation type="submission" date="2017-04" db="EMBL/GenBank/DDBJ databases">
        <authorList>
            <person name="Varghese N."/>
            <person name="Submissions S."/>
        </authorList>
    </citation>
    <scope>NUCLEOTIDE SEQUENCE [LARGE SCALE GENOMIC DNA]</scope>
    <source>
        <strain evidence="5">RKEM611</strain>
    </source>
</reference>
<dbReference type="Pfam" id="PF00534">
    <property type="entry name" value="Glycos_transf_1"/>
    <property type="match status" value="1"/>
</dbReference>
<evidence type="ECO:0000256" key="2">
    <source>
        <dbReference type="ARBA" id="ARBA00022679"/>
    </source>
</evidence>
<dbReference type="OrthoDB" id="9775208at2"/>
<dbReference type="RefSeq" id="WP_132324802.1">
    <property type="nucleotide sequence ID" value="NZ_FWZT01000029.1"/>
</dbReference>
<dbReference type="SUPFAM" id="SSF53756">
    <property type="entry name" value="UDP-Glycosyltransferase/glycogen phosphorylase"/>
    <property type="match status" value="1"/>
</dbReference>
<name>A0A1Y6CT72_9BACT</name>
<feature type="domain" description="Glycosyl transferase family 1" evidence="3">
    <location>
        <begin position="218"/>
        <end position="381"/>
    </location>
</feature>
<dbReference type="STRING" id="1513793.SAMN06296036_12922"/>
<dbReference type="EMBL" id="FWZT01000029">
    <property type="protein sequence ID" value="SMF75395.1"/>
    <property type="molecule type" value="Genomic_DNA"/>
</dbReference>
<proteinExistence type="predicted"/>
<keyword evidence="1" id="KW-0328">Glycosyltransferase</keyword>
<dbReference type="PANTHER" id="PTHR12526:SF629">
    <property type="entry name" value="TEICHURONIC ACID BIOSYNTHESIS GLYCOSYLTRANSFERASE TUAH-RELATED"/>
    <property type="match status" value="1"/>
</dbReference>
<organism evidence="4 5">
    <name type="scientific">Pseudobacteriovorax antillogorgiicola</name>
    <dbReference type="NCBI Taxonomy" id="1513793"/>
    <lineage>
        <taxon>Bacteria</taxon>
        <taxon>Pseudomonadati</taxon>
        <taxon>Bdellovibrionota</taxon>
        <taxon>Oligoflexia</taxon>
        <taxon>Oligoflexales</taxon>
        <taxon>Pseudobacteriovoracaceae</taxon>
        <taxon>Pseudobacteriovorax</taxon>
    </lineage>
</organism>